<dbReference type="KEGG" id="tng:GSTEN00015487G001"/>
<dbReference type="GO" id="GO:0006559">
    <property type="term" value="P:L-phenylalanine catabolic process"/>
    <property type="evidence" value="ECO:0007669"/>
    <property type="project" value="UniProtKB-UniPathway"/>
</dbReference>
<dbReference type="PANTHER" id="PTHR23314">
    <property type="entry name" value="SPERM-ASSOCIATED ANTIGEN 6 ARMADILLO REPEAT-CONTAINING"/>
    <property type="match status" value="1"/>
</dbReference>
<dbReference type="GO" id="GO:0005930">
    <property type="term" value="C:axoneme"/>
    <property type="evidence" value="ECO:0007669"/>
    <property type="project" value="TreeGrafter"/>
</dbReference>
<dbReference type="Pfam" id="PF20510">
    <property type="entry name" value="HgmA_N"/>
    <property type="match status" value="1"/>
</dbReference>
<gene>
    <name evidence="3" type="ORF">GSTENG00015487001</name>
</gene>
<dbReference type="InterPro" id="IPR011989">
    <property type="entry name" value="ARM-like"/>
</dbReference>
<comment type="caution">
    <text evidence="3">The sequence shown here is derived from an EMBL/GenBank/DDBJ whole genome shotgun (WGS) entry which is preliminary data.</text>
</comment>
<dbReference type="GO" id="GO:0046847">
    <property type="term" value="P:filopodium assembly"/>
    <property type="evidence" value="ECO:0007669"/>
    <property type="project" value="TreeGrafter"/>
</dbReference>
<reference evidence="3" key="1">
    <citation type="journal article" date="2004" name="Nature">
        <title>Genome duplication in the teleost fish Tetraodon nigroviridis reveals the early vertebrate proto-karyotype.</title>
        <authorList>
            <person name="Jaillon O."/>
            <person name="Aury J.-M."/>
            <person name="Brunet F."/>
            <person name="Petit J.-L."/>
            <person name="Stange-Thomann N."/>
            <person name="Mauceli E."/>
            <person name="Bouneau L."/>
            <person name="Fischer C."/>
            <person name="Ozouf-Costaz C."/>
            <person name="Bernot A."/>
            <person name="Nicaud S."/>
            <person name="Jaffe D."/>
            <person name="Fisher S."/>
            <person name="Lutfalla G."/>
            <person name="Dossat C."/>
            <person name="Segurens B."/>
            <person name="Dasilva C."/>
            <person name="Salanoubat M."/>
            <person name="Levy M."/>
            <person name="Boudet N."/>
            <person name="Castellano S."/>
            <person name="Anthouard V."/>
            <person name="Jubin C."/>
            <person name="Castelli V."/>
            <person name="Katinka M."/>
            <person name="Vacherie B."/>
            <person name="Biemont C."/>
            <person name="Skalli Z."/>
            <person name="Cattolico L."/>
            <person name="Poulain J."/>
            <person name="De Berardinis V."/>
            <person name="Cruaud C."/>
            <person name="Duprat S."/>
            <person name="Brottier P."/>
            <person name="Coutanceau J.-P."/>
            <person name="Gouzy J."/>
            <person name="Parra G."/>
            <person name="Lardier G."/>
            <person name="Chapple C."/>
            <person name="McKernan K.J."/>
            <person name="McEwan P."/>
            <person name="Bosak S."/>
            <person name="Kellis M."/>
            <person name="Volff J.-N."/>
            <person name="Guigo R."/>
            <person name="Zody M.C."/>
            <person name="Mesirov J."/>
            <person name="Lindblad-Toh K."/>
            <person name="Birren B."/>
            <person name="Nusbaum C."/>
            <person name="Kahn D."/>
            <person name="Robinson-Rechavi M."/>
            <person name="Laudet V."/>
            <person name="Schachter V."/>
            <person name="Quetier F."/>
            <person name="Saurin W."/>
            <person name="Scarpelli C."/>
            <person name="Wincker P."/>
            <person name="Lander E.S."/>
            <person name="Weissenbach J."/>
            <person name="Roest Crollius H."/>
        </authorList>
    </citation>
    <scope>NUCLEOTIDE SEQUENCE [LARGE SCALE GENOMIC DNA]</scope>
</reference>
<dbReference type="GO" id="GO:0015630">
    <property type="term" value="C:microtubule cytoskeleton"/>
    <property type="evidence" value="ECO:0007669"/>
    <property type="project" value="TreeGrafter"/>
</dbReference>
<dbReference type="InterPro" id="IPR046452">
    <property type="entry name" value="HgmA_N"/>
</dbReference>
<evidence type="ECO:0000256" key="1">
    <source>
        <dbReference type="SAM" id="MobiDB-lite"/>
    </source>
</evidence>
<evidence type="ECO:0000259" key="2">
    <source>
        <dbReference type="Pfam" id="PF20510"/>
    </source>
</evidence>
<feature type="region of interest" description="Disordered" evidence="1">
    <location>
        <begin position="552"/>
        <end position="572"/>
    </location>
</feature>
<protein>
    <submittedName>
        <fullName evidence="3">(spotted green pufferfish) hypothetical protein</fullName>
    </submittedName>
</protein>
<dbReference type="InterPro" id="IPR000225">
    <property type="entry name" value="Armadillo"/>
</dbReference>
<dbReference type="GO" id="GO:0005576">
    <property type="term" value="C:extracellular region"/>
    <property type="evidence" value="ECO:0007669"/>
    <property type="project" value="GOC"/>
</dbReference>
<dbReference type="SUPFAM" id="SSF48371">
    <property type="entry name" value="ARM repeat"/>
    <property type="match status" value="1"/>
</dbReference>
<proteinExistence type="predicted"/>
<dbReference type="InterPro" id="IPR016024">
    <property type="entry name" value="ARM-type_fold"/>
</dbReference>
<dbReference type="GO" id="GO:0003351">
    <property type="term" value="P:epithelial cilium movement involved in extracellular fluid movement"/>
    <property type="evidence" value="ECO:0007669"/>
    <property type="project" value="TreeGrafter"/>
</dbReference>
<dbReference type="GO" id="GO:0001669">
    <property type="term" value="C:acrosomal vesicle"/>
    <property type="evidence" value="ECO:0007669"/>
    <property type="project" value="TreeGrafter"/>
</dbReference>
<dbReference type="Gene3D" id="1.25.10.10">
    <property type="entry name" value="Leucine-rich Repeat Variant"/>
    <property type="match status" value="2"/>
</dbReference>
<dbReference type="PANTHER" id="PTHR23314:SF0">
    <property type="entry name" value="SPERM-ASSOCIATED ANTIGEN 6"/>
    <property type="match status" value="1"/>
</dbReference>
<dbReference type="SMART" id="SM00185">
    <property type="entry name" value="ARM"/>
    <property type="match status" value="6"/>
</dbReference>
<dbReference type="GO" id="GO:0007288">
    <property type="term" value="P:sperm axoneme assembly"/>
    <property type="evidence" value="ECO:0007669"/>
    <property type="project" value="TreeGrafter"/>
</dbReference>
<dbReference type="Pfam" id="PF00514">
    <property type="entry name" value="Arm"/>
    <property type="match status" value="1"/>
</dbReference>
<feature type="non-terminal residue" evidence="3">
    <location>
        <position position="572"/>
    </location>
</feature>
<dbReference type="InterPro" id="IPR011051">
    <property type="entry name" value="RmlC_Cupin_sf"/>
</dbReference>
<feature type="region of interest" description="Disordered" evidence="1">
    <location>
        <begin position="475"/>
        <end position="501"/>
    </location>
</feature>
<dbReference type="OrthoDB" id="7537227at2759"/>
<dbReference type="SUPFAM" id="SSF51182">
    <property type="entry name" value="RmlC-like cupins"/>
    <property type="match status" value="1"/>
</dbReference>
<feature type="domain" description="Homogentisate 1,2-dioxygenase N-terminal" evidence="2">
    <location>
        <begin position="498"/>
        <end position="566"/>
    </location>
</feature>
<accession>Q4SN14</accession>
<reference evidence="3" key="2">
    <citation type="submission" date="2004-02" db="EMBL/GenBank/DDBJ databases">
        <authorList>
            <consortium name="Genoscope"/>
            <consortium name="Whitehead Institute Centre for Genome Research"/>
        </authorList>
    </citation>
    <scope>NUCLEOTIDE SEQUENCE</scope>
</reference>
<organism evidence="3">
    <name type="scientific">Tetraodon nigroviridis</name>
    <name type="common">Spotted green pufferfish</name>
    <name type="synonym">Chelonodon nigroviridis</name>
    <dbReference type="NCBI Taxonomy" id="99883"/>
    <lineage>
        <taxon>Eukaryota</taxon>
        <taxon>Metazoa</taxon>
        <taxon>Chordata</taxon>
        <taxon>Craniata</taxon>
        <taxon>Vertebrata</taxon>
        <taxon>Euteleostomi</taxon>
        <taxon>Actinopterygii</taxon>
        <taxon>Neopterygii</taxon>
        <taxon>Teleostei</taxon>
        <taxon>Neoteleostei</taxon>
        <taxon>Acanthomorphata</taxon>
        <taxon>Eupercaria</taxon>
        <taxon>Tetraodontiformes</taxon>
        <taxon>Tetradontoidea</taxon>
        <taxon>Tetraodontidae</taxon>
        <taxon>Tetraodon</taxon>
    </lineage>
</organism>
<dbReference type="AlphaFoldDB" id="Q4SN14"/>
<dbReference type="FunFam" id="1.25.10.10:FF:000129">
    <property type="entry name" value="sperm-associated antigen 6 isoform X1"/>
    <property type="match status" value="1"/>
</dbReference>
<dbReference type="GO" id="GO:0008017">
    <property type="term" value="F:microtubule binding"/>
    <property type="evidence" value="ECO:0007669"/>
    <property type="project" value="TreeGrafter"/>
</dbReference>
<dbReference type="UniPathway" id="UPA00139">
    <property type="reaction ID" value="UER00339"/>
</dbReference>
<dbReference type="GO" id="GO:1990138">
    <property type="term" value="P:neuron projection extension"/>
    <property type="evidence" value="ECO:0007669"/>
    <property type="project" value="TreeGrafter"/>
</dbReference>
<evidence type="ECO:0000313" key="3">
    <source>
        <dbReference type="EMBL" id="CAF97968.1"/>
    </source>
</evidence>
<dbReference type="EMBL" id="CAAE01014544">
    <property type="protein sequence ID" value="CAF97968.1"/>
    <property type="molecule type" value="Genomic_DNA"/>
</dbReference>
<name>Q4SN14_TETNG</name>
<sequence length="572" mass="61226">VFEQYQKSRVQFVQTVATLSTRPQNVEILHSAGVMPLLRALMLDVVPSIQQTAALALGRLAEHSEPLAGALVTEDVLPELVRSLGEQNRFYKKAAAFVMRAVAKHSPELAQAVVSCGGVGALVLCLEDFDPGVKEAAAWALGCLARHNGSLAQSVVDAGAVPLLLLGLQEPEMALKRTAASALCEVCKHTPELAQAAVDEGAVAPLAQMVLSKDAKLKLWARSANHSLDLAEAVVVAEVFPAALTCLRDPDEGVRKNVATLMREVVKHTPELSQVIVNCGGLAAVIDSLGNCHGNERLPGIMMLGYVAAHSENLAMAAILSKGVPQLALCLSEETEHHLRAAAAWSIGQIGRHSSEHAKAVAASNVLPRLLELYVDPGSSEDLKDKCKRALKGILPVCTHLPALEPLLYAAPNNILKHVLCQFSKVLPRDSKSRRLFVTNGGLKRVQELKADPGSVLQEHIDTINGCFSEEMVSAGREKGSGQKRRGAPGGPNEAERAEQNSPQACPYGLYAEQLSGSAFTCPRPANKRSWLYRILPSVKHKPFTALSCGNLTEDWDEVEPDPNQVGKGSAR</sequence>
<dbReference type="GO" id="GO:0097228">
    <property type="term" value="C:sperm principal piece"/>
    <property type="evidence" value="ECO:0007669"/>
    <property type="project" value="TreeGrafter"/>
</dbReference>